<accession>A0A5B7DR08</accession>
<dbReference type="Pfam" id="PF01147">
    <property type="entry name" value="Crust_neurohorm"/>
    <property type="match status" value="1"/>
</dbReference>
<dbReference type="PANTHER" id="PTHR35981:SF2">
    <property type="entry name" value="ION TRANSPORT PEPTIDE, ISOFORM C"/>
    <property type="match status" value="1"/>
</dbReference>
<feature type="region of interest" description="Disordered" evidence="8">
    <location>
        <begin position="1"/>
        <end position="54"/>
    </location>
</feature>
<dbReference type="InterPro" id="IPR001262">
    <property type="entry name" value="Hyperglycemic2"/>
</dbReference>
<dbReference type="Gene3D" id="1.10.2010.10">
    <property type="entry name" value="Crustacean CHH/MIH/GIH neurohormone"/>
    <property type="match status" value="1"/>
</dbReference>
<comment type="subcellular location">
    <subcellularLocation>
        <location evidence="1">Secreted</location>
    </subcellularLocation>
</comment>
<dbReference type="GO" id="GO:0007218">
    <property type="term" value="P:neuropeptide signaling pathway"/>
    <property type="evidence" value="ECO:0007669"/>
    <property type="project" value="UniProtKB-KW"/>
</dbReference>
<keyword evidence="3" id="KW-0964">Secreted</keyword>
<evidence type="ECO:0000256" key="4">
    <source>
        <dbReference type="ARBA" id="ARBA00022702"/>
    </source>
</evidence>
<evidence type="ECO:0000256" key="8">
    <source>
        <dbReference type="SAM" id="MobiDB-lite"/>
    </source>
</evidence>
<feature type="compositionally biased region" description="Polar residues" evidence="8">
    <location>
        <begin position="32"/>
        <end position="54"/>
    </location>
</feature>
<dbReference type="GO" id="GO:0007623">
    <property type="term" value="P:circadian rhythm"/>
    <property type="evidence" value="ECO:0007669"/>
    <property type="project" value="TreeGrafter"/>
</dbReference>
<dbReference type="GO" id="GO:0005184">
    <property type="term" value="F:neuropeptide hormone activity"/>
    <property type="evidence" value="ECO:0007669"/>
    <property type="project" value="InterPro"/>
</dbReference>
<organism evidence="9 10">
    <name type="scientific">Portunus trituberculatus</name>
    <name type="common">Swimming crab</name>
    <name type="synonym">Neptunus trituberculatus</name>
    <dbReference type="NCBI Taxonomy" id="210409"/>
    <lineage>
        <taxon>Eukaryota</taxon>
        <taxon>Metazoa</taxon>
        <taxon>Ecdysozoa</taxon>
        <taxon>Arthropoda</taxon>
        <taxon>Crustacea</taxon>
        <taxon>Multicrustacea</taxon>
        <taxon>Malacostraca</taxon>
        <taxon>Eumalacostraca</taxon>
        <taxon>Eucarida</taxon>
        <taxon>Decapoda</taxon>
        <taxon>Pleocyemata</taxon>
        <taxon>Brachyura</taxon>
        <taxon>Eubrachyura</taxon>
        <taxon>Portunoidea</taxon>
        <taxon>Portunidae</taxon>
        <taxon>Portuninae</taxon>
        <taxon>Portunus</taxon>
    </lineage>
</organism>
<dbReference type="SMR" id="A0A5B7DR08"/>
<dbReference type="PROSITE" id="PS01250">
    <property type="entry name" value="CHH_MIH_GIH"/>
    <property type="match status" value="1"/>
</dbReference>
<dbReference type="InterPro" id="IPR031098">
    <property type="entry name" value="Crust_neurohorm"/>
</dbReference>
<comment type="similarity">
    <text evidence="2">Belongs to the arthropod CHH/MIH/GIH/VIH hormone family.</text>
</comment>
<sequence length="215" mass="24427">MCNVRGYSNPNMQHSRDVRSIPYKYSERRSCHSASGITRNSRRLTSPRPQTVQRPTLTRSVASVFLWPRHSSHLLPSFPGPSVAPSNPSVTQRPPVPVVRGIMVSRAHSRFSCQRTTLLAVVLLAVLWSSSLQQAAARVINDDCPNLMGNRDLYKKVEWICDDCANIYRSTGMASLCRKDCFFNEDFLWCVRATERSEDMMQLKQWVRILGAGRI</sequence>
<dbReference type="GO" id="GO:0005576">
    <property type="term" value="C:extracellular region"/>
    <property type="evidence" value="ECO:0007669"/>
    <property type="project" value="UniProtKB-SubCell"/>
</dbReference>
<feature type="disulfide bond" evidence="7">
    <location>
        <begin position="161"/>
        <end position="177"/>
    </location>
</feature>
<evidence type="ECO:0000256" key="2">
    <source>
        <dbReference type="ARBA" id="ARBA00005447"/>
    </source>
</evidence>
<keyword evidence="5 7" id="KW-1015">Disulfide bond</keyword>
<name>A0A5B7DR08_PORTR</name>
<dbReference type="PRINTS" id="PR00549">
    <property type="entry name" value="HYPRGLYCEMC2"/>
</dbReference>
<dbReference type="PRINTS" id="PR00550">
    <property type="entry name" value="HYPRGLYCEMIC"/>
</dbReference>
<keyword evidence="4" id="KW-0372">Hormone</keyword>
<feature type="disulfide bond" evidence="7">
    <location>
        <begin position="164"/>
        <end position="190"/>
    </location>
</feature>
<comment type="caution">
    <text evidence="9">The sequence shown here is derived from an EMBL/GenBank/DDBJ whole genome shotgun (WGS) entry which is preliminary data.</text>
</comment>
<dbReference type="Proteomes" id="UP000324222">
    <property type="component" value="Unassembled WGS sequence"/>
</dbReference>
<evidence type="ECO:0000256" key="1">
    <source>
        <dbReference type="ARBA" id="ARBA00004613"/>
    </source>
</evidence>
<feature type="compositionally biased region" description="Polar residues" evidence="8">
    <location>
        <begin position="1"/>
        <end position="13"/>
    </location>
</feature>
<dbReference type="InterPro" id="IPR035957">
    <property type="entry name" value="Crust_neurohorm_sf"/>
</dbReference>
<evidence type="ECO:0000256" key="5">
    <source>
        <dbReference type="ARBA" id="ARBA00023157"/>
    </source>
</evidence>
<evidence type="ECO:0000313" key="10">
    <source>
        <dbReference type="Proteomes" id="UP000324222"/>
    </source>
</evidence>
<dbReference type="InterPro" id="IPR001166">
    <property type="entry name" value="Hyperglycemic"/>
</dbReference>
<dbReference type="AlphaFoldDB" id="A0A5B7DR08"/>
<dbReference type="EMBL" id="VSRR010001206">
    <property type="protein sequence ID" value="MPC23433.1"/>
    <property type="molecule type" value="Genomic_DNA"/>
</dbReference>
<evidence type="ECO:0000256" key="7">
    <source>
        <dbReference type="PIRSR" id="PIRSR631098-51"/>
    </source>
</evidence>
<reference evidence="9 10" key="1">
    <citation type="submission" date="2019-05" db="EMBL/GenBank/DDBJ databases">
        <title>Another draft genome of Portunus trituberculatus and its Hox gene families provides insights of decapod evolution.</title>
        <authorList>
            <person name="Jeong J.-H."/>
            <person name="Song I."/>
            <person name="Kim S."/>
            <person name="Choi T."/>
            <person name="Kim D."/>
            <person name="Ryu S."/>
            <person name="Kim W."/>
        </authorList>
    </citation>
    <scope>NUCLEOTIDE SEQUENCE [LARGE SCALE GENOMIC DNA]</scope>
    <source>
        <tissue evidence="9">Muscle</tissue>
    </source>
</reference>
<protein>
    <submittedName>
        <fullName evidence="9">Molt-inhibiting hormone</fullName>
    </submittedName>
</protein>
<dbReference type="SUPFAM" id="SSF81778">
    <property type="entry name" value="Crustacean CHH/MIH/GIH neurohormone"/>
    <property type="match status" value="1"/>
</dbReference>
<dbReference type="InterPro" id="IPR018251">
    <property type="entry name" value="Crust_neurhormone_CS"/>
</dbReference>
<evidence type="ECO:0000313" key="9">
    <source>
        <dbReference type="EMBL" id="MPC23433.1"/>
    </source>
</evidence>
<evidence type="ECO:0000256" key="3">
    <source>
        <dbReference type="ARBA" id="ARBA00022525"/>
    </source>
</evidence>
<feature type="disulfide bond" evidence="7">
    <location>
        <begin position="144"/>
        <end position="181"/>
    </location>
</feature>
<gene>
    <name evidence="9" type="primary">MIH</name>
    <name evidence="9" type="ORF">E2C01_016480</name>
</gene>
<dbReference type="OrthoDB" id="6365952at2759"/>
<keyword evidence="10" id="KW-1185">Reference proteome</keyword>
<feature type="compositionally biased region" description="Basic and acidic residues" evidence="8">
    <location>
        <begin position="14"/>
        <end position="30"/>
    </location>
</feature>
<evidence type="ECO:0000256" key="6">
    <source>
        <dbReference type="ARBA" id="ARBA00023320"/>
    </source>
</evidence>
<proteinExistence type="inferred from homology"/>
<dbReference type="PANTHER" id="PTHR35981">
    <property type="entry name" value="ION TRANSPORT PEPTIDE, ISOFORM C"/>
    <property type="match status" value="1"/>
</dbReference>
<keyword evidence="6" id="KW-0527">Neuropeptide</keyword>